<proteinExistence type="predicted"/>
<name>A0A2U1SS78_METSR</name>
<dbReference type="InterPro" id="IPR011250">
    <property type="entry name" value="OMP/PagP_B-barrel"/>
</dbReference>
<comment type="caution">
    <text evidence="4">The sequence shown here is derived from an EMBL/GenBank/DDBJ whole genome shotgun (WGS) entry which is preliminary data.</text>
</comment>
<evidence type="ECO:0000256" key="1">
    <source>
        <dbReference type="ARBA" id="ARBA00022729"/>
    </source>
</evidence>
<dbReference type="EMBL" id="PUIV01000007">
    <property type="protein sequence ID" value="PWB94479.1"/>
    <property type="molecule type" value="Genomic_DNA"/>
</dbReference>
<gene>
    <name evidence="4" type="ORF">C5689_07000</name>
</gene>
<protein>
    <recommendedName>
        <fullName evidence="3">Outer membrane protein beta-barrel domain-containing protein</fullName>
    </recommendedName>
</protein>
<evidence type="ECO:0000313" key="4">
    <source>
        <dbReference type="EMBL" id="PWB94479.1"/>
    </source>
</evidence>
<accession>A0A2U1SS78</accession>
<dbReference type="OrthoDB" id="5643626at2"/>
<keyword evidence="5" id="KW-1185">Reference proteome</keyword>
<organism evidence="4 5">
    <name type="scientific">Methylosinus sporium</name>
    <dbReference type="NCBI Taxonomy" id="428"/>
    <lineage>
        <taxon>Bacteria</taxon>
        <taxon>Pseudomonadati</taxon>
        <taxon>Pseudomonadota</taxon>
        <taxon>Alphaproteobacteria</taxon>
        <taxon>Hyphomicrobiales</taxon>
        <taxon>Methylocystaceae</taxon>
        <taxon>Methylosinus</taxon>
    </lineage>
</organism>
<dbReference type="SUPFAM" id="SSF56925">
    <property type="entry name" value="OMPA-like"/>
    <property type="match status" value="1"/>
</dbReference>
<dbReference type="Gene3D" id="2.40.160.20">
    <property type="match status" value="1"/>
</dbReference>
<feature type="domain" description="Outer membrane protein beta-barrel" evidence="3">
    <location>
        <begin position="46"/>
        <end position="277"/>
    </location>
</feature>
<feature type="signal peptide" evidence="2">
    <location>
        <begin position="1"/>
        <end position="27"/>
    </location>
</feature>
<reference evidence="4 5" key="1">
    <citation type="journal article" date="2018" name="Appl. Microbiol. Biotechnol.">
        <title>Co-cultivation of the strictly anaerobic methanogen Methanosarcina barkeri with aerobic methanotrophs in an oxygen-limited membrane bioreactor.</title>
        <authorList>
            <person name="In 't Zandt M.H."/>
            <person name="van den Bosch T.J.M."/>
            <person name="Rijkers R."/>
            <person name="van Kessel M.A.H.J."/>
            <person name="Jetten M.S.M."/>
            <person name="Welte C.U."/>
        </authorList>
    </citation>
    <scope>NUCLEOTIDE SEQUENCE [LARGE SCALE GENOMIC DNA]</scope>
    <source>
        <strain evidence="4 5">DSM 17706</strain>
    </source>
</reference>
<dbReference type="AlphaFoldDB" id="A0A2U1SS78"/>
<feature type="chain" id="PRO_5015402668" description="Outer membrane protein beta-barrel domain-containing protein" evidence="2">
    <location>
        <begin position="28"/>
        <end position="282"/>
    </location>
</feature>
<dbReference type="Pfam" id="PF13505">
    <property type="entry name" value="OMP_b-brl"/>
    <property type="match status" value="1"/>
</dbReference>
<evidence type="ECO:0000256" key="2">
    <source>
        <dbReference type="SAM" id="SignalP"/>
    </source>
</evidence>
<keyword evidence="1 2" id="KW-0732">Signal</keyword>
<sequence length="282" mass="30791">MRFSGSCAGARLFYAVLGLSTFGPAIAADMPFFAPPEQEYEPVELGTGWYLRGDIAAVRSPVLNIDGAVTANNFVNNWSAGVGFGYRYNSWLRTDLTADYQPLYSRSGASYVSTPCQTGAVGTPAGGPYTNSVGVYTDCFPYSQSRGTASVFLGNVYVDLGTWGGLTPYIGAGAGVDVLFQKAQVQWYMGNLVPYAGTTWTDPFTLGTYMANWDRSYSNTYLKFAYAFMGGFAYDITDHWSVDIGYRYLNLGTISGKDALGVSHSRKLDIQQVRLGFRYLID</sequence>
<dbReference type="InterPro" id="IPR027385">
    <property type="entry name" value="Beta-barrel_OMP"/>
</dbReference>
<dbReference type="RefSeq" id="WP_108916565.1">
    <property type="nucleotide sequence ID" value="NZ_BGJY01000005.1"/>
</dbReference>
<evidence type="ECO:0000259" key="3">
    <source>
        <dbReference type="Pfam" id="PF13505"/>
    </source>
</evidence>
<evidence type="ECO:0000313" key="5">
    <source>
        <dbReference type="Proteomes" id="UP000245137"/>
    </source>
</evidence>
<dbReference type="Proteomes" id="UP000245137">
    <property type="component" value="Unassembled WGS sequence"/>
</dbReference>